<evidence type="ECO:0000256" key="4">
    <source>
        <dbReference type="ARBA" id="ARBA00022679"/>
    </source>
</evidence>
<gene>
    <name evidence="8" type="ORF">DCAF_LOCUS18065</name>
</gene>
<dbReference type="Gene3D" id="3.30.2410.10">
    <property type="entry name" value="Hect, E3 ligase catalytic domain"/>
    <property type="match status" value="1"/>
</dbReference>
<comment type="catalytic activity">
    <reaction evidence="1">
        <text>S-ubiquitinyl-[E2 ubiquitin-conjugating enzyme]-L-cysteine + [acceptor protein]-L-lysine = [E2 ubiquitin-conjugating enzyme]-L-cysteine + N(6)-ubiquitinyl-[acceptor protein]-L-lysine.</text>
        <dbReference type="EC" id="2.3.2.26"/>
    </reaction>
</comment>
<dbReference type="GO" id="GO:0006511">
    <property type="term" value="P:ubiquitin-dependent protein catabolic process"/>
    <property type="evidence" value="ECO:0007669"/>
    <property type="project" value="TreeGrafter"/>
</dbReference>
<evidence type="ECO:0000259" key="7">
    <source>
        <dbReference type="PROSITE" id="PS50237"/>
    </source>
</evidence>
<reference evidence="8 9" key="1">
    <citation type="submission" date="2024-01" db="EMBL/GenBank/DDBJ databases">
        <authorList>
            <person name="Waweru B."/>
        </authorList>
    </citation>
    <scope>NUCLEOTIDE SEQUENCE [LARGE SCALE GENOMIC DNA]</scope>
</reference>
<evidence type="ECO:0000256" key="2">
    <source>
        <dbReference type="ARBA" id="ARBA00004906"/>
    </source>
</evidence>
<dbReference type="InterPro" id="IPR050409">
    <property type="entry name" value="E3_ubiq-protein_ligase"/>
</dbReference>
<dbReference type="AlphaFoldDB" id="A0AAV1S3D7"/>
<dbReference type="EC" id="2.3.2.26" evidence="3"/>
<evidence type="ECO:0000313" key="8">
    <source>
        <dbReference type="EMBL" id="CAK7345042.1"/>
    </source>
</evidence>
<dbReference type="SUPFAM" id="SSF56204">
    <property type="entry name" value="Hect, E3 ligase catalytic domain"/>
    <property type="match status" value="1"/>
</dbReference>
<evidence type="ECO:0000256" key="6">
    <source>
        <dbReference type="PROSITE-ProRule" id="PRU00104"/>
    </source>
</evidence>
<dbReference type="PANTHER" id="PTHR11254:SF424">
    <property type="entry name" value="E3 UBIQUITIN-PROTEIN LIGASE UPL5"/>
    <property type="match status" value="1"/>
</dbReference>
<evidence type="ECO:0000313" key="9">
    <source>
        <dbReference type="Proteomes" id="UP001314170"/>
    </source>
</evidence>
<accession>A0AAV1S3D7</accession>
<evidence type="ECO:0000256" key="5">
    <source>
        <dbReference type="ARBA" id="ARBA00022786"/>
    </source>
</evidence>
<proteinExistence type="predicted"/>
<comment type="pathway">
    <text evidence="2">Protein modification; protein ubiquitination.</text>
</comment>
<evidence type="ECO:0000256" key="3">
    <source>
        <dbReference type="ARBA" id="ARBA00012485"/>
    </source>
</evidence>
<dbReference type="EMBL" id="CAWUPB010001166">
    <property type="protein sequence ID" value="CAK7345042.1"/>
    <property type="molecule type" value="Genomic_DNA"/>
</dbReference>
<dbReference type="Proteomes" id="UP001314170">
    <property type="component" value="Unassembled WGS sequence"/>
</dbReference>
<evidence type="ECO:0000256" key="1">
    <source>
        <dbReference type="ARBA" id="ARBA00000885"/>
    </source>
</evidence>
<name>A0AAV1S3D7_9ROSI</name>
<dbReference type="InterPro" id="IPR035983">
    <property type="entry name" value="Hect_E3_ubiquitin_ligase"/>
</dbReference>
<dbReference type="InterPro" id="IPR000569">
    <property type="entry name" value="HECT_dom"/>
</dbReference>
<dbReference type="GO" id="GO:0061630">
    <property type="term" value="F:ubiquitin protein ligase activity"/>
    <property type="evidence" value="ECO:0007669"/>
    <property type="project" value="UniProtKB-EC"/>
</dbReference>
<dbReference type="PANTHER" id="PTHR11254">
    <property type="entry name" value="HECT DOMAIN UBIQUITIN-PROTEIN LIGASE"/>
    <property type="match status" value="1"/>
</dbReference>
<dbReference type="GO" id="GO:0005737">
    <property type="term" value="C:cytoplasm"/>
    <property type="evidence" value="ECO:0007669"/>
    <property type="project" value="TreeGrafter"/>
</dbReference>
<dbReference type="Pfam" id="PF00632">
    <property type="entry name" value="HECT"/>
    <property type="match status" value="1"/>
</dbReference>
<keyword evidence="5 6" id="KW-0833">Ubl conjugation pathway</keyword>
<sequence>MLVFAFMDLEFFTSQLRIVGEMSADQRKVLLFFWTSVKYLPVEGFRGLASRLYIYKSTEPEDHLPSSHTCFYRLCFPPYPSMAIMQDRLRVITQEHEAQTHQLDTIFGPTLSVSCMNGIGSHLA</sequence>
<protein>
    <recommendedName>
        <fullName evidence="3">HECT-type E3 ubiquitin transferase</fullName>
        <ecNumber evidence="3">2.3.2.26</ecNumber>
    </recommendedName>
</protein>
<dbReference type="PROSITE" id="PS50237">
    <property type="entry name" value="HECT"/>
    <property type="match status" value="1"/>
</dbReference>
<feature type="active site" description="Glycyl thioester intermediate" evidence="6">
    <location>
        <position position="70"/>
    </location>
</feature>
<keyword evidence="4" id="KW-0808">Transferase</keyword>
<keyword evidence="9" id="KW-1185">Reference proteome</keyword>
<feature type="domain" description="HECT" evidence="7">
    <location>
        <begin position="17"/>
        <end position="104"/>
    </location>
</feature>
<organism evidence="8 9">
    <name type="scientific">Dovyalis caffra</name>
    <dbReference type="NCBI Taxonomy" id="77055"/>
    <lineage>
        <taxon>Eukaryota</taxon>
        <taxon>Viridiplantae</taxon>
        <taxon>Streptophyta</taxon>
        <taxon>Embryophyta</taxon>
        <taxon>Tracheophyta</taxon>
        <taxon>Spermatophyta</taxon>
        <taxon>Magnoliopsida</taxon>
        <taxon>eudicotyledons</taxon>
        <taxon>Gunneridae</taxon>
        <taxon>Pentapetalae</taxon>
        <taxon>rosids</taxon>
        <taxon>fabids</taxon>
        <taxon>Malpighiales</taxon>
        <taxon>Salicaceae</taxon>
        <taxon>Flacourtieae</taxon>
        <taxon>Dovyalis</taxon>
    </lineage>
</organism>
<comment type="caution">
    <text evidence="8">The sequence shown here is derived from an EMBL/GenBank/DDBJ whole genome shotgun (WGS) entry which is preliminary data.</text>
</comment>
<dbReference type="GO" id="GO:0000209">
    <property type="term" value="P:protein polyubiquitination"/>
    <property type="evidence" value="ECO:0007669"/>
    <property type="project" value="TreeGrafter"/>
</dbReference>